<reference evidence="2" key="2">
    <citation type="submission" date="2023-04" db="EMBL/GenBank/DDBJ databases">
        <authorList>
            <person name="Bruccoleri R.E."/>
            <person name="Oakeley E.J."/>
            <person name="Faust A.-M."/>
            <person name="Dessus-Babus S."/>
            <person name="Altorfer M."/>
            <person name="Burckhardt D."/>
            <person name="Oertli M."/>
            <person name="Naumann U."/>
            <person name="Petersen F."/>
            <person name="Wong J."/>
        </authorList>
    </citation>
    <scope>NUCLEOTIDE SEQUENCE</scope>
    <source>
        <strain evidence="2">GSM-AAB239-AS_SAM_17_03QT</strain>
        <tissue evidence="2">Leaf</tissue>
    </source>
</reference>
<protein>
    <submittedName>
        <fullName evidence="2">Uncharacterized protein</fullName>
    </submittedName>
</protein>
<name>A0AAX6FKD6_IRIPA</name>
<reference evidence="2" key="1">
    <citation type="journal article" date="2023" name="GigaByte">
        <title>Genome assembly of the bearded iris, Iris pallida Lam.</title>
        <authorList>
            <person name="Bruccoleri R.E."/>
            <person name="Oakeley E.J."/>
            <person name="Faust A.M.E."/>
            <person name="Altorfer M."/>
            <person name="Dessus-Babus S."/>
            <person name="Burckhardt D."/>
            <person name="Oertli M."/>
            <person name="Naumann U."/>
            <person name="Petersen F."/>
            <person name="Wong J."/>
        </authorList>
    </citation>
    <scope>NUCLEOTIDE SEQUENCE</scope>
    <source>
        <strain evidence="2">GSM-AAB239-AS_SAM_17_03QT</strain>
    </source>
</reference>
<evidence type="ECO:0000313" key="3">
    <source>
        <dbReference type="Proteomes" id="UP001140949"/>
    </source>
</evidence>
<keyword evidence="3" id="KW-1185">Reference proteome</keyword>
<proteinExistence type="predicted"/>
<evidence type="ECO:0000256" key="1">
    <source>
        <dbReference type="SAM" id="MobiDB-lite"/>
    </source>
</evidence>
<gene>
    <name evidence="2" type="ORF">M6B38_415940</name>
</gene>
<evidence type="ECO:0000313" key="2">
    <source>
        <dbReference type="EMBL" id="KAJ6816816.1"/>
    </source>
</evidence>
<dbReference type="AlphaFoldDB" id="A0AAX6FKD6"/>
<dbReference type="Proteomes" id="UP001140949">
    <property type="component" value="Unassembled WGS sequence"/>
</dbReference>
<feature type="region of interest" description="Disordered" evidence="1">
    <location>
        <begin position="1"/>
        <end position="40"/>
    </location>
</feature>
<sequence length="40" mass="4357">MSRLSTSESRTSKDSRTSSAFAHTRMKVGASHNGLCDRTV</sequence>
<organism evidence="2 3">
    <name type="scientific">Iris pallida</name>
    <name type="common">Sweet iris</name>
    <dbReference type="NCBI Taxonomy" id="29817"/>
    <lineage>
        <taxon>Eukaryota</taxon>
        <taxon>Viridiplantae</taxon>
        <taxon>Streptophyta</taxon>
        <taxon>Embryophyta</taxon>
        <taxon>Tracheophyta</taxon>
        <taxon>Spermatophyta</taxon>
        <taxon>Magnoliopsida</taxon>
        <taxon>Liliopsida</taxon>
        <taxon>Asparagales</taxon>
        <taxon>Iridaceae</taxon>
        <taxon>Iridoideae</taxon>
        <taxon>Irideae</taxon>
        <taxon>Iris</taxon>
    </lineage>
</organism>
<dbReference type="EMBL" id="JANAVB010028196">
    <property type="protein sequence ID" value="KAJ6816816.1"/>
    <property type="molecule type" value="Genomic_DNA"/>
</dbReference>
<comment type="caution">
    <text evidence="2">The sequence shown here is derived from an EMBL/GenBank/DDBJ whole genome shotgun (WGS) entry which is preliminary data.</text>
</comment>
<accession>A0AAX6FKD6</accession>